<gene>
    <name evidence="6" type="ORF">R3P38DRAFT_3134592</name>
</gene>
<evidence type="ECO:0000313" key="6">
    <source>
        <dbReference type="EMBL" id="KAK6972272.1"/>
    </source>
</evidence>
<dbReference type="Proteomes" id="UP001362999">
    <property type="component" value="Unassembled WGS sequence"/>
</dbReference>
<comment type="caution">
    <text evidence="6">The sequence shown here is derived from an EMBL/GenBank/DDBJ whole genome shotgun (WGS) entry which is preliminary data.</text>
</comment>
<dbReference type="Pfam" id="PF01753">
    <property type="entry name" value="zf-MYND"/>
    <property type="match status" value="1"/>
</dbReference>
<dbReference type="InterPro" id="IPR046824">
    <property type="entry name" value="Mss51-like_C"/>
</dbReference>
<keyword evidence="2 4" id="KW-0863">Zinc-finger</keyword>
<name>A0AAV9Z6L9_9AGAR</name>
<dbReference type="Gene3D" id="6.10.140.2220">
    <property type="match status" value="1"/>
</dbReference>
<evidence type="ECO:0000313" key="7">
    <source>
        <dbReference type="Proteomes" id="UP001362999"/>
    </source>
</evidence>
<dbReference type="Pfam" id="PF20179">
    <property type="entry name" value="MSS51_C"/>
    <property type="match status" value="1"/>
</dbReference>
<dbReference type="PROSITE" id="PS50865">
    <property type="entry name" value="ZF_MYND_2"/>
    <property type="match status" value="1"/>
</dbReference>
<dbReference type="PROSITE" id="PS01360">
    <property type="entry name" value="ZF_MYND_1"/>
    <property type="match status" value="1"/>
</dbReference>
<keyword evidence="7" id="KW-1185">Reference proteome</keyword>
<sequence length="469" mass="52538">MEHSYVAIPPTAFVGLSCIYCNKMAEPHDSGTPRLLSRCHRCRRVWYCNSDCQKAHHSEHKLFCKTIHSVDASNDPEVIQQLLGPFRSTSNATTRLDEISVLHRCQIIDLYQRKRPLNKAELYLLSCEPRCLGCAKTDNVLRMEANLSGQDRVQTLKPCPRCMMVFFCDGHRSSEVDLHRDTSSDNGFASECNLSRQIRLDSEFRLLMPSPHLHMWRFIPRQDIWISLKGLSWDAALSAPIRAALPTDTSVEHLAGCLRLVSCLASTVMTVLYALEFCLGPTVASCSTLTIHVLGARAEFTSAVTYMYEAILHRLPNVKNLHILFCDNLGGSQGHVVKDVVLCKDCQNSSAHMIHEYIDHAYVKHLSRGTDFKAPDLCILMNGYIANHETDLWSETIRLLLERGVPSLFTANDALYARRDCDLLCGLGARLISGLTLASNPWGSLASDLNLDTLYGFCSANKWLVGCFS</sequence>
<dbReference type="GO" id="GO:0008270">
    <property type="term" value="F:zinc ion binding"/>
    <property type="evidence" value="ECO:0007669"/>
    <property type="project" value="UniProtKB-KW"/>
</dbReference>
<dbReference type="PANTHER" id="PTHR28069">
    <property type="entry name" value="GH20023P"/>
    <property type="match status" value="1"/>
</dbReference>
<evidence type="ECO:0000256" key="1">
    <source>
        <dbReference type="ARBA" id="ARBA00022723"/>
    </source>
</evidence>
<dbReference type="AlphaFoldDB" id="A0AAV9Z6L9"/>
<dbReference type="EMBL" id="JAWWNJ010000190">
    <property type="protein sequence ID" value="KAK6972272.1"/>
    <property type="molecule type" value="Genomic_DNA"/>
</dbReference>
<dbReference type="PANTHER" id="PTHR28069:SF2">
    <property type="entry name" value="GH20023P"/>
    <property type="match status" value="1"/>
</dbReference>
<evidence type="ECO:0000256" key="4">
    <source>
        <dbReference type="PROSITE-ProRule" id="PRU00134"/>
    </source>
</evidence>
<keyword evidence="3" id="KW-0862">Zinc</keyword>
<protein>
    <recommendedName>
        <fullName evidence="5">MYND-type domain-containing protein</fullName>
    </recommendedName>
</protein>
<dbReference type="SUPFAM" id="SSF144232">
    <property type="entry name" value="HIT/MYND zinc finger-like"/>
    <property type="match status" value="1"/>
</dbReference>
<reference evidence="6 7" key="1">
    <citation type="journal article" date="2024" name="J Genomics">
        <title>Draft genome sequencing and assembly of Favolaschia claudopus CIRM-BRFM 2984 isolated from oak limbs.</title>
        <authorList>
            <person name="Navarro D."/>
            <person name="Drula E."/>
            <person name="Chaduli D."/>
            <person name="Cazenave R."/>
            <person name="Ahrendt S."/>
            <person name="Wang J."/>
            <person name="Lipzen A."/>
            <person name="Daum C."/>
            <person name="Barry K."/>
            <person name="Grigoriev I.V."/>
            <person name="Favel A."/>
            <person name="Rosso M.N."/>
            <person name="Martin F."/>
        </authorList>
    </citation>
    <scope>NUCLEOTIDE SEQUENCE [LARGE SCALE GENOMIC DNA]</scope>
    <source>
        <strain evidence="6 7">CIRM-BRFM 2984</strain>
    </source>
</reference>
<keyword evidence="1" id="KW-0479">Metal-binding</keyword>
<feature type="domain" description="MYND-type" evidence="5">
    <location>
        <begin position="18"/>
        <end position="64"/>
    </location>
</feature>
<organism evidence="6 7">
    <name type="scientific">Favolaschia claudopus</name>
    <dbReference type="NCBI Taxonomy" id="2862362"/>
    <lineage>
        <taxon>Eukaryota</taxon>
        <taxon>Fungi</taxon>
        <taxon>Dikarya</taxon>
        <taxon>Basidiomycota</taxon>
        <taxon>Agaricomycotina</taxon>
        <taxon>Agaricomycetes</taxon>
        <taxon>Agaricomycetidae</taxon>
        <taxon>Agaricales</taxon>
        <taxon>Marasmiineae</taxon>
        <taxon>Mycenaceae</taxon>
        <taxon>Favolaschia</taxon>
    </lineage>
</organism>
<accession>A0AAV9Z6L9</accession>
<evidence type="ECO:0000259" key="5">
    <source>
        <dbReference type="PROSITE" id="PS50865"/>
    </source>
</evidence>
<dbReference type="InterPro" id="IPR002893">
    <property type="entry name" value="Znf_MYND"/>
</dbReference>
<evidence type="ECO:0000256" key="2">
    <source>
        <dbReference type="ARBA" id="ARBA00022771"/>
    </source>
</evidence>
<proteinExistence type="predicted"/>
<evidence type="ECO:0000256" key="3">
    <source>
        <dbReference type="ARBA" id="ARBA00022833"/>
    </source>
</evidence>